<sequence length="58" mass="6572">MRTEDLHGPFGEFGPVKDVYLPRDYYTGEPHGFGCMQYVEPTDATEGKYQMDSQILPG</sequence>
<comment type="caution">
    <text evidence="3">The sequence shown here is derived from an EMBL/GenBank/DDBJ whole genome shotgun (WGS) entry which is preliminary data.</text>
</comment>
<organism evidence="3 4">
    <name type="scientific">Ilex paraguariensis</name>
    <name type="common">yerba mate</name>
    <dbReference type="NCBI Taxonomy" id="185542"/>
    <lineage>
        <taxon>Eukaryota</taxon>
        <taxon>Viridiplantae</taxon>
        <taxon>Streptophyta</taxon>
        <taxon>Embryophyta</taxon>
        <taxon>Tracheophyta</taxon>
        <taxon>Spermatophyta</taxon>
        <taxon>Magnoliopsida</taxon>
        <taxon>eudicotyledons</taxon>
        <taxon>Gunneridae</taxon>
        <taxon>Pentapetalae</taxon>
        <taxon>asterids</taxon>
        <taxon>campanulids</taxon>
        <taxon>Aquifoliales</taxon>
        <taxon>Aquifoliaceae</taxon>
        <taxon>Ilex</taxon>
    </lineage>
</organism>
<dbReference type="Pfam" id="PF00076">
    <property type="entry name" value="RRM_1"/>
    <property type="match status" value="1"/>
</dbReference>
<proteinExistence type="predicted"/>
<feature type="domain" description="RRM" evidence="2">
    <location>
        <begin position="1"/>
        <end position="58"/>
    </location>
</feature>
<evidence type="ECO:0000313" key="4">
    <source>
        <dbReference type="Proteomes" id="UP001642360"/>
    </source>
</evidence>
<dbReference type="AlphaFoldDB" id="A0ABC8SJM4"/>
<keyword evidence="1" id="KW-0694">RNA-binding</keyword>
<dbReference type="InterPro" id="IPR012677">
    <property type="entry name" value="Nucleotide-bd_a/b_plait_sf"/>
</dbReference>
<evidence type="ECO:0000256" key="1">
    <source>
        <dbReference type="PROSITE-ProRule" id="PRU00176"/>
    </source>
</evidence>
<dbReference type="SUPFAM" id="SSF54928">
    <property type="entry name" value="RNA-binding domain, RBD"/>
    <property type="match status" value="1"/>
</dbReference>
<evidence type="ECO:0000259" key="2">
    <source>
        <dbReference type="PROSITE" id="PS50102"/>
    </source>
</evidence>
<accession>A0ABC8SJM4</accession>
<dbReference type="EMBL" id="CAUOFW020002820">
    <property type="protein sequence ID" value="CAK9156221.1"/>
    <property type="molecule type" value="Genomic_DNA"/>
</dbReference>
<dbReference type="InterPro" id="IPR035979">
    <property type="entry name" value="RBD_domain_sf"/>
</dbReference>
<dbReference type="Gene3D" id="3.30.70.330">
    <property type="match status" value="1"/>
</dbReference>
<evidence type="ECO:0000313" key="3">
    <source>
        <dbReference type="EMBL" id="CAK9156221.1"/>
    </source>
</evidence>
<dbReference type="PROSITE" id="PS50102">
    <property type="entry name" value="RRM"/>
    <property type="match status" value="1"/>
</dbReference>
<name>A0ABC8SJM4_9AQUA</name>
<keyword evidence="4" id="KW-1185">Reference proteome</keyword>
<protein>
    <recommendedName>
        <fullName evidence="2">RRM domain-containing protein</fullName>
    </recommendedName>
</protein>
<dbReference type="InterPro" id="IPR000504">
    <property type="entry name" value="RRM_dom"/>
</dbReference>
<gene>
    <name evidence="3" type="ORF">ILEXP_LOCUS24646</name>
</gene>
<reference evidence="3 4" key="1">
    <citation type="submission" date="2024-02" db="EMBL/GenBank/DDBJ databases">
        <authorList>
            <person name="Vignale AGUSTIN F."/>
            <person name="Sosa J E."/>
            <person name="Modenutti C."/>
        </authorList>
    </citation>
    <scope>NUCLEOTIDE SEQUENCE [LARGE SCALE GENOMIC DNA]</scope>
</reference>
<dbReference type="GO" id="GO:0003723">
    <property type="term" value="F:RNA binding"/>
    <property type="evidence" value="ECO:0007669"/>
    <property type="project" value="UniProtKB-UniRule"/>
</dbReference>
<dbReference type="Proteomes" id="UP001642360">
    <property type="component" value="Unassembled WGS sequence"/>
</dbReference>